<dbReference type="RefSeq" id="WP_193865161.1">
    <property type="nucleotide sequence ID" value="NZ_JADEYR010000002.1"/>
</dbReference>
<protein>
    <recommendedName>
        <fullName evidence="5">DUF4878 domain-containing protein</fullName>
    </recommendedName>
</protein>
<keyword evidence="2" id="KW-0472">Membrane</keyword>
<dbReference type="EMBL" id="JADEYR010000002">
    <property type="protein sequence ID" value="MBE9403431.1"/>
    <property type="molecule type" value="Genomic_DNA"/>
</dbReference>
<evidence type="ECO:0008006" key="5">
    <source>
        <dbReference type="Google" id="ProtNLM"/>
    </source>
</evidence>
<dbReference type="Proteomes" id="UP000644727">
    <property type="component" value="Unassembled WGS sequence"/>
</dbReference>
<name>A0ABR9VZ08_9MICO</name>
<keyword evidence="4" id="KW-1185">Reference proteome</keyword>
<evidence type="ECO:0000256" key="2">
    <source>
        <dbReference type="SAM" id="Phobius"/>
    </source>
</evidence>
<evidence type="ECO:0000313" key="3">
    <source>
        <dbReference type="EMBL" id="MBE9403431.1"/>
    </source>
</evidence>
<evidence type="ECO:0000256" key="1">
    <source>
        <dbReference type="SAM" id="MobiDB-lite"/>
    </source>
</evidence>
<gene>
    <name evidence="3" type="ORF">IOE58_04250</name>
</gene>
<feature type="compositionally biased region" description="Basic residues" evidence="1">
    <location>
        <begin position="1"/>
        <end position="10"/>
    </location>
</feature>
<proteinExistence type="predicted"/>
<sequence length="428" mass="45460">MSRRRQRGHARIIPTGWDDASGIPAGWDEVPGPEDRPASGTSARAQTRTEPEGHAGGAGKEKSRRRLIAIAAVLALVIGLGIVLPALLNRGRGPEATVREYLDALVLGDTATLREHTFTGSGPGTAAMTDEVYSAATDRVQDYEVLEVRTEGESATATVLLDNGTHQYESTVTLTGHSRNFYSPLEWRIDPVDYGTVELFVPPFAEELLVNGTTMAMDRVRRPTVDGQYETVLQLLPGTYEIALPGRGELVAPLPLEITVLPSLGPEARYIRGQELGYDITEAGRQEIEQQVSSHLEDCADSQARQPDLCPFSAPVGEREAGQPSGGTWEILEQPQLEITPALNGGFDVVGTGGSARFTPHAGPDGTAQEAITVDFEVSALVFQDPGGGLHAIVLGASGRYGVVVCYDSETGQSSVSADAVTGTVDCA</sequence>
<feature type="region of interest" description="Disordered" evidence="1">
    <location>
        <begin position="1"/>
        <end position="61"/>
    </location>
</feature>
<keyword evidence="2" id="KW-1133">Transmembrane helix</keyword>
<reference evidence="3 4" key="1">
    <citation type="submission" date="2020-10" db="EMBL/GenBank/DDBJ databases">
        <title>Draft genome and description of Brachybacterium epidermidis sp nov.</title>
        <authorList>
            <person name="Boxberger M."/>
            <person name="La Scola B."/>
        </authorList>
    </citation>
    <scope>NUCLEOTIDE SEQUENCE [LARGE SCALE GENOMIC DNA]</scope>
    <source>
        <strain evidence="3 4">Marseille-Q2903</strain>
    </source>
</reference>
<organism evidence="3 4">
    <name type="scientific">Brachybacterium epidermidis</name>
    <dbReference type="NCBI Taxonomy" id="2781983"/>
    <lineage>
        <taxon>Bacteria</taxon>
        <taxon>Bacillati</taxon>
        <taxon>Actinomycetota</taxon>
        <taxon>Actinomycetes</taxon>
        <taxon>Micrococcales</taxon>
        <taxon>Dermabacteraceae</taxon>
        <taxon>Brachybacterium</taxon>
    </lineage>
</organism>
<accession>A0ABR9VZ08</accession>
<keyword evidence="2" id="KW-0812">Transmembrane</keyword>
<evidence type="ECO:0000313" key="4">
    <source>
        <dbReference type="Proteomes" id="UP000644727"/>
    </source>
</evidence>
<comment type="caution">
    <text evidence="3">The sequence shown here is derived from an EMBL/GenBank/DDBJ whole genome shotgun (WGS) entry which is preliminary data.</text>
</comment>
<feature type="transmembrane region" description="Helical" evidence="2">
    <location>
        <begin position="67"/>
        <end position="88"/>
    </location>
</feature>